<dbReference type="Gene3D" id="3.30.1120.10">
    <property type="match status" value="1"/>
</dbReference>
<proteinExistence type="inferred from homology"/>
<dbReference type="Proteomes" id="UP000006334">
    <property type="component" value="Unassembled WGS sequence"/>
</dbReference>
<dbReference type="SUPFAM" id="SSF53649">
    <property type="entry name" value="Alkaline phosphatase-like"/>
    <property type="match status" value="1"/>
</dbReference>
<dbReference type="GO" id="GO:0004065">
    <property type="term" value="F:arylsulfatase activity"/>
    <property type="evidence" value="ECO:0007669"/>
    <property type="project" value="TreeGrafter"/>
</dbReference>
<dbReference type="PANTHER" id="PTHR42693">
    <property type="entry name" value="ARYLSULFATASE FAMILY MEMBER"/>
    <property type="match status" value="1"/>
</dbReference>
<evidence type="ECO:0000256" key="7">
    <source>
        <dbReference type="SAM" id="MobiDB-lite"/>
    </source>
</evidence>
<dbReference type="Gene3D" id="3.40.720.10">
    <property type="entry name" value="Alkaline Phosphatase, subunit A"/>
    <property type="match status" value="1"/>
</dbReference>
<reference evidence="9 10" key="1">
    <citation type="journal article" date="2017" name="Antonie Van Leeuwenhoek">
        <title>Rhizobium rhizosphaerae sp. nov., a novel species isolated from rice rhizosphere.</title>
        <authorList>
            <person name="Zhao J.J."/>
            <person name="Zhang J."/>
            <person name="Zhang R.J."/>
            <person name="Zhang C.W."/>
            <person name="Yin H.Q."/>
            <person name="Zhang X.X."/>
        </authorList>
    </citation>
    <scope>NUCLEOTIDE SEQUENCE [LARGE SCALE GENOMIC DNA]</scope>
    <source>
        <strain evidence="9 10">E3</strain>
    </source>
</reference>
<organism evidence="9 10">
    <name type="scientific">Aliiglaciecola lipolytica E3</name>
    <dbReference type="NCBI Taxonomy" id="1127673"/>
    <lineage>
        <taxon>Bacteria</taxon>
        <taxon>Pseudomonadati</taxon>
        <taxon>Pseudomonadota</taxon>
        <taxon>Gammaproteobacteria</taxon>
        <taxon>Alteromonadales</taxon>
        <taxon>Alteromonadaceae</taxon>
        <taxon>Aliiglaciecola</taxon>
    </lineage>
</organism>
<dbReference type="PROSITE" id="PS00523">
    <property type="entry name" value="SULFATASE_1"/>
    <property type="match status" value="1"/>
</dbReference>
<feature type="domain" description="Sulfatase N-terminal" evidence="8">
    <location>
        <begin position="58"/>
        <end position="426"/>
    </location>
</feature>
<gene>
    <name evidence="9" type="ORF">GLIP_0464</name>
</gene>
<comment type="similarity">
    <text evidence="2">Belongs to the sulfatase family.</text>
</comment>
<keyword evidence="6" id="KW-0106">Calcium</keyword>
<dbReference type="RefSeq" id="WP_008842930.1">
    <property type="nucleotide sequence ID" value="NZ_BAEN01000014.1"/>
</dbReference>
<comment type="caution">
    <text evidence="9">The sequence shown here is derived from an EMBL/GenBank/DDBJ whole genome shotgun (WGS) entry which is preliminary data.</text>
</comment>
<dbReference type="AlphaFoldDB" id="K6YP38"/>
<dbReference type="InterPro" id="IPR050738">
    <property type="entry name" value="Sulfatase"/>
</dbReference>
<keyword evidence="10" id="KW-1185">Reference proteome</keyword>
<keyword evidence="5 9" id="KW-0378">Hydrolase</keyword>
<comment type="cofactor">
    <cofactor evidence="1">
        <name>Ca(2+)</name>
        <dbReference type="ChEBI" id="CHEBI:29108"/>
    </cofactor>
</comment>
<dbReference type="CDD" id="cd16144">
    <property type="entry name" value="ARS_like"/>
    <property type="match status" value="1"/>
</dbReference>
<evidence type="ECO:0000256" key="5">
    <source>
        <dbReference type="ARBA" id="ARBA00022801"/>
    </source>
</evidence>
<dbReference type="PANTHER" id="PTHR42693:SF42">
    <property type="entry name" value="ARYLSULFATASE G"/>
    <property type="match status" value="1"/>
</dbReference>
<dbReference type="Pfam" id="PF00884">
    <property type="entry name" value="Sulfatase"/>
    <property type="match status" value="1"/>
</dbReference>
<evidence type="ECO:0000259" key="8">
    <source>
        <dbReference type="Pfam" id="PF00884"/>
    </source>
</evidence>
<keyword evidence="3" id="KW-0479">Metal-binding</keyword>
<feature type="compositionally biased region" description="Basic and acidic residues" evidence="7">
    <location>
        <begin position="297"/>
        <end position="310"/>
    </location>
</feature>
<dbReference type="InterPro" id="IPR000917">
    <property type="entry name" value="Sulfatase_N"/>
</dbReference>
<dbReference type="GO" id="GO:0046872">
    <property type="term" value="F:metal ion binding"/>
    <property type="evidence" value="ECO:0007669"/>
    <property type="project" value="UniProtKB-KW"/>
</dbReference>
<dbReference type="InterPro" id="IPR017850">
    <property type="entry name" value="Alkaline_phosphatase_core_sf"/>
</dbReference>
<name>K6YP38_9ALTE</name>
<evidence type="ECO:0000256" key="1">
    <source>
        <dbReference type="ARBA" id="ARBA00001913"/>
    </source>
</evidence>
<evidence type="ECO:0000256" key="6">
    <source>
        <dbReference type="ARBA" id="ARBA00022837"/>
    </source>
</evidence>
<sequence>MRSKVHIEVLGMKTKKVFNLHFNCIACAKKISLLTFLFSFFHVQINAEELSNRPEQSPNIIFIMADDLGWQDVGFTGSKWFETPNLDNLASQSLVFNNAYMYPTCSPSRAALMTGQHSFRTGVYMVPVLEKGTAENNIYSRWTVTHENPMYSEFLSKDGYKLSHIGKWHLVGPYPDKEQQYPFETPLKQPANGDFSWLPAHLTAKIQQFYPIGRGFDENIGGSFWGDPARGYPQGYRSESGGYRAPFNNPFIQTKDSDEWLTDRLTDEAIDFISRHKKRPFFINLNYYSPHRPTVSRSEDSLQHFLDKPGDPQTGQGDTDNIKKKTNIAAYATMIKSIDQNVERLIKYLDENNLRENTIIIFTSDNGFNSFQSVNKNLRGQKGSFYEGGIRVPMFINWPNFVKPGETDMPVSGLDYFPTFMELANIDAAGLVLDGDSLVPLLSGNKMPERSIIWHLASEYKNKPATVIRRGEWKLIQYLLTDEVELYNLDKDMYETNDLSSSNPKIVNKLVKELAQWRQQNHVPVPPNAVVDSPEQPQSLR</sequence>
<evidence type="ECO:0000256" key="2">
    <source>
        <dbReference type="ARBA" id="ARBA00008779"/>
    </source>
</evidence>
<evidence type="ECO:0000256" key="4">
    <source>
        <dbReference type="ARBA" id="ARBA00022729"/>
    </source>
</evidence>
<dbReference type="EC" id="3.1.6.-" evidence="9"/>
<dbReference type="STRING" id="1127673.GLIP_0464"/>
<protein>
    <submittedName>
        <fullName evidence="9">Predicted sulfatase</fullName>
        <ecNumber evidence="9">3.1.6.-</ecNumber>
    </submittedName>
</protein>
<dbReference type="eggNOG" id="COG3119">
    <property type="taxonomic scope" value="Bacteria"/>
</dbReference>
<feature type="region of interest" description="Disordered" evidence="7">
    <location>
        <begin position="294"/>
        <end position="321"/>
    </location>
</feature>
<evidence type="ECO:0000313" key="9">
    <source>
        <dbReference type="EMBL" id="GAC13110.1"/>
    </source>
</evidence>
<evidence type="ECO:0000256" key="3">
    <source>
        <dbReference type="ARBA" id="ARBA00022723"/>
    </source>
</evidence>
<dbReference type="EMBL" id="BAEN01000014">
    <property type="protein sequence ID" value="GAC13110.1"/>
    <property type="molecule type" value="Genomic_DNA"/>
</dbReference>
<keyword evidence="4" id="KW-0732">Signal</keyword>
<accession>K6YP38</accession>
<dbReference type="InterPro" id="IPR024607">
    <property type="entry name" value="Sulfatase_CS"/>
</dbReference>
<evidence type="ECO:0000313" key="10">
    <source>
        <dbReference type="Proteomes" id="UP000006334"/>
    </source>
</evidence>